<dbReference type="InterPro" id="IPR050146">
    <property type="entry name" value="Type-I_3-dehydroquinase"/>
</dbReference>
<keyword evidence="3 5" id="KW-0456">Lyase</keyword>
<dbReference type="SUPFAM" id="SSF51569">
    <property type="entry name" value="Aldolase"/>
    <property type="match status" value="1"/>
</dbReference>
<dbReference type="PANTHER" id="PTHR43699:SF1">
    <property type="entry name" value="3-DEHYDROQUINATE DEHYDRATASE"/>
    <property type="match status" value="1"/>
</dbReference>
<dbReference type="STRING" id="33007.HMPREF3198_00595"/>
<comment type="pathway">
    <text evidence="5">Metabolic intermediate biosynthesis; chorismate biosynthesis; chorismate from D-erythrose 4-phosphate and phosphoenolpyruvate: step 3/7.</text>
</comment>
<dbReference type="CDD" id="cd00502">
    <property type="entry name" value="DHQase_I"/>
    <property type="match status" value="1"/>
</dbReference>
<comment type="subunit">
    <text evidence="5">Homodimer.</text>
</comment>
<dbReference type="GO" id="GO:0009423">
    <property type="term" value="P:chorismate biosynthetic process"/>
    <property type="evidence" value="ECO:0007669"/>
    <property type="project" value="UniProtKB-UniRule"/>
</dbReference>
<comment type="function">
    <text evidence="5">Involved in the third step of the chorismate pathway, which leads to the biosynthesis of aromatic amino acids. Catalyzes the cis-dehydration of 3-dehydroquinate (DHQ) and introduces the first double bond of the aromatic ring to yield 3-dehydroshikimate.</text>
</comment>
<comment type="catalytic activity">
    <reaction evidence="1 5">
        <text>3-dehydroquinate = 3-dehydroshikimate + H2O</text>
        <dbReference type="Rhea" id="RHEA:21096"/>
        <dbReference type="ChEBI" id="CHEBI:15377"/>
        <dbReference type="ChEBI" id="CHEBI:16630"/>
        <dbReference type="ChEBI" id="CHEBI:32364"/>
        <dbReference type="EC" id="4.2.1.10"/>
    </reaction>
</comment>
<dbReference type="InterPro" id="IPR013785">
    <property type="entry name" value="Aldolase_TIM"/>
</dbReference>
<feature type="active site" description="Schiff-base intermediate with substrate" evidence="5">
    <location>
        <position position="241"/>
    </location>
</feature>
<sequence length="318" mass="32892">MRPARAFAALPAIKPSKNAPNRFTTAVDQGTTSHCKGKAFSSMSVSALAAVPKKPPVPTSKIFFILHTCQNAAFVLVRIHSGYSNAFGGTVAEVALGSVSLGGETTKIIIPVSDLEQVGQAVGAGGDIFEIRADLAGALTSQLASRLAPFGPLLLTLRSTAEGGACAEGEYAGRVRELLSLQPQAIDVEIARPEAAVLIEAAHRAGVVVFGSFHSFSATPPVDQVLARLIRASEAGADVCKIAVMPQHAQDVLTLLEALARARQQIDRPLIGIAMGKLGQISRLAGPQFGNCATFATAGPASAPGQMDAVLVRKVLGN</sequence>
<evidence type="ECO:0000313" key="7">
    <source>
        <dbReference type="Proteomes" id="UP000235122"/>
    </source>
</evidence>
<organism evidence="6 7">
    <name type="scientific">Winkia neuii</name>
    <dbReference type="NCBI Taxonomy" id="33007"/>
    <lineage>
        <taxon>Bacteria</taxon>
        <taxon>Bacillati</taxon>
        <taxon>Actinomycetota</taxon>
        <taxon>Actinomycetes</taxon>
        <taxon>Actinomycetales</taxon>
        <taxon>Actinomycetaceae</taxon>
        <taxon>Winkia</taxon>
    </lineage>
</organism>
<dbReference type="GO" id="GO:0003855">
    <property type="term" value="F:3-dehydroquinate dehydratase activity"/>
    <property type="evidence" value="ECO:0007669"/>
    <property type="project" value="UniProtKB-UniRule"/>
</dbReference>
<dbReference type="Pfam" id="PF01487">
    <property type="entry name" value="DHquinase_I"/>
    <property type="match status" value="1"/>
</dbReference>
<dbReference type="InterPro" id="IPR001381">
    <property type="entry name" value="DHquinase_I"/>
</dbReference>
<feature type="binding site" evidence="5">
    <location>
        <begin position="130"/>
        <end position="132"/>
    </location>
    <ligand>
        <name>3-dehydroquinate</name>
        <dbReference type="ChEBI" id="CHEBI:32364"/>
    </ligand>
</feature>
<feature type="active site" description="Proton donor/acceptor" evidence="5">
    <location>
        <position position="214"/>
    </location>
</feature>
<dbReference type="HAMAP" id="MF_00214">
    <property type="entry name" value="AroD"/>
    <property type="match status" value="1"/>
</dbReference>
<dbReference type="NCBIfam" id="TIGR01093">
    <property type="entry name" value="aroD"/>
    <property type="match status" value="1"/>
</dbReference>
<name>A0A2I1ILZ8_9ACTO</name>
<keyword evidence="4 5" id="KW-0704">Schiff base</keyword>
<reference evidence="6 7" key="1">
    <citation type="submission" date="2017-12" db="EMBL/GenBank/DDBJ databases">
        <title>Phylogenetic diversity of female urinary microbiome.</title>
        <authorList>
            <person name="Thomas-White K."/>
            <person name="Wolfe A.J."/>
        </authorList>
    </citation>
    <scope>NUCLEOTIDE SEQUENCE [LARGE SCALE GENOMIC DNA]</scope>
    <source>
        <strain evidence="6 7">UMB0402</strain>
    </source>
</reference>
<evidence type="ECO:0000256" key="2">
    <source>
        <dbReference type="ARBA" id="ARBA00023141"/>
    </source>
</evidence>
<feature type="binding site" evidence="5">
    <location>
        <position position="306"/>
    </location>
    <ligand>
        <name>3-dehydroquinate</name>
        <dbReference type="ChEBI" id="CHEBI:32364"/>
    </ligand>
</feature>
<evidence type="ECO:0000256" key="1">
    <source>
        <dbReference type="ARBA" id="ARBA00001864"/>
    </source>
</evidence>
<feature type="binding site" evidence="5">
    <location>
        <position position="158"/>
    </location>
    <ligand>
        <name>3-dehydroquinate</name>
        <dbReference type="ChEBI" id="CHEBI:32364"/>
    </ligand>
</feature>
<evidence type="ECO:0000256" key="5">
    <source>
        <dbReference type="HAMAP-Rule" id="MF_00214"/>
    </source>
</evidence>
<keyword evidence="5" id="KW-0028">Amino-acid biosynthesis</keyword>
<proteinExistence type="inferred from homology"/>
<dbReference type="GO" id="GO:0046279">
    <property type="term" value="P:3,4-dihydroxybenzoate biosynthetic process"/>
    <property type="evidence" value="ECO:0007669"/>
    <property type="project" value="UniProtKB-ARBA"/>
</dbReference>
<accession>A0A2I1ILZ8</accession>
<dbReference type="GO" id="GO:0008652">
    <property type="term" value="P:amino acid biosynthetic process"/>
    <property type="evidence" value="ECO:0007669"/>
    <property type="project" value="UniProtKB-KW"/>
</dbReference>
<dbReference type="UniPathway" id="UPA00053">
    <property type="reaction ID" value="UER00086"/>
</dbReference>
<comment type="similarity">
    <text evidence="5">Belongs to the type-I 3-dehydroquinase family.</text>
</comment>
<gene>
    <name evidence="5 6" type="primary">aroD</name>
    <name evidence="6" type="ORF">CYJ19_08155</name>
</gene>
<dbReference type="EC" id="4.2.1.10" evidence="5"/>
<dbReference type="PANTHER" id="PTHR43699">
    <property type="entry name" value="3-DEHYDROQUINATE DEHYDRATASE"/>
    <property type="match status" value="1"/>
</dbReference>
<evidence type="ECO:0000256" key="4">
    <source>
        <dbReference type="ARBA" id="ARBA00023270"/>
    </source>
</evidence>
<dbReference type="Proteomes" id="UP000235122">
    <property type="component" value="Unassembled WGS sequence"/>
</dbReference>
<dbReference type="EMBL" id="PKKO01000004">
    <property type="protein sequence ID" value="PKY72161.1"/>
    <property type="molecule type" value="Genomic_DNA"/>
</dbReference>
<evidence type="ECO:0000256" key="3">
    <source>
        <dbReference type="ARBA" id="ARBA00023239"/>
    </source>
</evidence>
<feature type="binding site" evidence="5">
    <location>
        <position position="302"/>
    </location>
    <ligand>
        <name>3-dehydroquinate</name>
        <dbReference type="ChEBI" id="CHEBI:32364"/>
    </ligand>
</feature>
<comment type="caution">
    <text evidence="5">Lacks conserved residue(s) required for the propagation of feature annotation.</text>
</comment>
<protein>
    <recommendedName>
        <fullName evidence="5">3-dehydroquinate dehydratase</fullName>
        <shortName evidence="5">3-dehydroquinase</shortName>
        <ecNumber evidence="5">4.2.1.10</ecNumber>
    </recommendedName>
    <alternativeName>
        <fullName evidence="5">Type I DHQase</fullName>
    </alternativeName>
    <alternativeName>
        <fullName evidence="5">Type I dehydroquinase</fullName>
        <shortName evidence="5">DHQ1</shortName>
    </alternativeName>
</protein>
<keyword evidence="7" id="KW-1185">Reference proteome</keyword>
<feature type="binding site" evidence="5">
    <location>
        <position position="283"/>
    </location>
    <ligand>
        <name>3-dehydroquinate</name>
        <dbReference type="ChEBI" id="CHEBI:32364"/>
    </ligand>
</feature>
<evidence type="ECO:0000313" key="6">
    <source>
        <dbReference type="EMBL" id="PKY72161.1"/>
    </source>
</evidence>
<dbReference type="Gene3D" id="3.20.20.70">
    <property type="entry name" value="Aldolase class I"/>
    <property type="match status" value="1"/>
</dbReference>
<dbReference type="GO" id="GO:0009073">
    <property type="term" value="P:aromatic amino acid family biosynthetic process"/>
    <property type="evidence" value="ECO:0007669"/>
    <property type="project" value="UniProtKB-KW"/>
</dbReference>
<keyword evidence="2 5" id="KW-0057">Aromatic amino acid biosynthesis</keyword>
<dbReference type="FunFam" id="3.20.20.70:FF:000047">
    <property type="entry name" value="3-dehydroquinate dehydratase"/>
    <property type="match status" value="1"/>
</dbReference>
<comment type="caution">
    <text evidence="6">The sequence shown here is derived from an EMBL/GenBank/DDBJ whole genome shotgun (WGS) entry which is preliminary data.</text>
</comment>
<dbReference type="AlphaFoldDB" id="A0A2I1ILZ8"/>